<gene>
    <name evidence="1" type="ORF">S01H1_28530</name>
</gene>
<comment type="caution">
    <text evidence="1">The sequence shown here is derived from an EMBL/GenBank/DDBJ whole genome shotgun (WGS) entry which is preliminary data.</text>
</comment>
<dbReference type="EMBL" id="BARS01017444">
    <property type="protein sequence ID" value="GAF97844.1"/>
    <property type="molecule type" value="Genomic_DNA"/>
</dbReference>
<evidence type="ECO:0000313" key="1">
    <source>
        <dbReference type="EMBL" id="GAF97844.1"/>
    </source>
</evidence>
<name>X0TX49_9ZZZZ</name>
<organism evidence="1">
    <name type="scientific">marine sediment metagenome</name>
    <dbReference type="NCBI Taxonomy" id="412755"/>
    <lineage>
        <taxon>unclassified sequences</taxon>
        <taxon>metagenomes</taxon>
        <taxon>ecological metagenomes</taxon>
    </lineage>
</organism>
<proteinExistence type="predicted"/>
<reference evidence="1" key="1">
    <citation type="journal article" date="2014" name="Front. Microbiol.">
        <title>High frequency of phylogenetically diverse reductive dehalogenase-homologous genes in deep subseafloor sedimentary metagenomes.</title>
        <authorList>
            <person name="Kawai M."/>
            <person name="Futagami T."/>
            <person name="Toyoda A."/>
            <person name="Takaki Y."/>
            <person name="Nishi S."/>
            <person name="Hori S."/>
            <person name="Arai W."/>
            <person name="Tsubouchi T."/>
            <person name="Morono Y."/>
            <person name="Uchiyama I."/>
            <person name="Ito T."/>
            <person name="Fujiyama A."/>
            <person name="Inagaki F."/>
            <person name="Takami H."/>
        </authorList>
    </citation>
    <scope>NUCLEOTIDE SEQUENCE</scope>
    <source>
        <strain evidence="1">Expedition CK06-06</strain>
    </source>
</reference>
<accession>X0TX49</accession>
<dbReference type="AlphaFoldDB" id="X0TX49"/>
<protein>
    <submittedName>
        <fullName evidence="1">Uncharacterized protein</fullName>
    </submittedName>
</protein>
<feature type="non-terminal residue" evidence="1">
    <location>
        <position position="46"/>
    </location>
</feature>
<sequence>MISKTPPKKIAVMTVSSPRPMVINSTGTQAIVGTEIRKLKTGENIS</sequence>